<evidence type="ECO:0000313" key="6">
    <source>
        <dbReference type="Proteomes" id="UP000774326"/>
    </source>
</evidence>
<comment type="caution">
    <text evidence="5">The sequence shown here is derived from an EMBL/GenBank/DDBJ whole genome shotgun (WGS) entry which is preliminary data.</text>
</comment>
<accession>A0A9P8QD20</accession>
<keyword evidence="1 4" id="KW-0732">Signal</keyword>
<dbReference type="EMBL" id="JAEUBG010000149">
    <property type="protein sequence ID" value="KAH3688802.1"/>
    <property type="molecule type" value="Genomic_DNA"/>
</dbReference>
<feature type="region of interest" description="Disordered" evidence="3">
    <location>
        <begin position="159"/>
        <end position="193"/>
    </location>
</feature>
<dbReference type="OrthoDB" id="4069140at2759"/>
<feature type="region of interest" description="Disordered" evidence="3">
    <location>
        <begin position="376"/>
        <end position="405"/>
    </location>
</feature>
<dbReference type="InterPro" id="IPR025928">
    <property type="entry name" value="Flocculin_t3_rpt"/>
</dbReference>
<evidence type="ECO:0000256" key="3">
    <source>
        <dbReference type="SAM" id="MobiDB-lite"/>
    </source>
</evidence>
<evidence type="ECO:0000313" key="5">
    <source>
        <dbReference type="EMBL" id="KAH3688802.1"/>
    </source>
</evidence>
<keyword evidence="2" id="KW-0325">Glycoprotein</keyword>
<name>A0A9P8QD20_WICPI</name>
<evidence type="ECO:0000256" key="4">
    <source>
        <dbReference type="SAM" id="SignalP"/>
    </source>
</evidence>
<keyword evidence="6" id="KW-1185">Reference proteome</keyword>
<evidence type="ECO:0000256" key="1">
    <source>
        <dbReference type="ARBA" id="ARBA00022729"/>
    </source>
</evidence>
<sequence>MLFKKSVLTAIASLLVSANADSLQVPITYEKTINMNYFFKDNDGTATINNNGIVVTANQGQDLLTVLSGAEIVYSVDTSSEKVLLAADCYDVYNLVDSEGNAITWDRCEEYSDINALIASSSSAYAATHSSSSTAAASAASGVSSVVATSSSAAASSSSIGETQTASSSSSSAGAEAQTASSSSAGAEAQTASSSAGAEAQSSLVLPTSYTVVTTTVDNVETIYTTTCPLTYTTTVITTTSNGVVTSYTTYCPLTASTADMELTSAITTVNAYGNQVVYSSTVKTNFIADSPESVNVPLPTNVAALSSISAKAKATGTATVAAAASTEDDSTTYITRYQVTTTTEGDVTKTLTVPTVLTTTLPKASTTTTAAASAATTTKAGSGATVVEQQSSSSSSSSSTSVEVQEYPGSANRLSTGVVVGLVAGAIGLLF</sequence>
<protein>
    <submittedName>
        <fullName evidence="5">Uncharacterized protein</fullName>
    </submittedName>
</protein>
<gene>
    <name evidence="5" type="ORF">WICPIJ_000214</name>
</gene>
<organism evidence="5 6">
    <name type="scientific">Wickerhamomyces pijperi</name>
    <name type="common">Yeast</name>
    <name type="synonym">Pichia pijperi</name>
    <dbReference type="NCBI Taxonomy" id="599730"/>
    <lineage>
        <taxon>Eukaryota</taxon>
        <taxon>Fungi</taxon>
        <taxon>Dikarya</taxon>
        <taxon>Ascomycota</taxon>
        <taxon>Saccharomycotina</taxon>
        <taxon>Saccharomycetes</taxon>
        <taxon>Phaffomycetales</taxon>
        <taxon>Wickerhamomycetaceae</taxon>
        <taxon>Wickerhamomyces</taxon>
    </lineage>
</organism>
<evidence type="ECO:0000256" key="2">
    <source>
        <dbReference type="ARBA" id="ARBA00023180"/>
    </source>
</evidence>
<dbReference type="Proteomes" id="UP000774326">
    <property type="component" value="Unassembled WGS sequence"/>
</dbReference>
<dbReference type="Pfam" id="PF13928">
    <property type="entry name" value="Flocculin_t3"/>
    <property type="match status" value="1"/>
</dbReference>
<reference evidence="5" key="2">
    <citation type="submission" date="2021-01" db="EMBL/GenBank/DDBJ databases">
        <authorList>
            <person name="Schikora-Tamarit M.A."/>
        </authorList>
    </citation>
    <scope>NUCLEOTIDE SEQUENCE</scope>
    <source>
        <strain evidence="5">CBS2887</strain>
    </source>
</reference>
<feature type="signal peptide" evidence="4">
    <location>
        <begin position="1"/>
        <end position="20"/>
    </location>
</feature>
<dbReference type="AlphaFoldDB" id="A0A9P8QD20"/>
<feature type="chain" id="PRO_5040510741" evidence="4">
    <location>
        <begin position="21"/>
        <end position="432"/>
    </location>
</feature>
<proteinExistence type="predicted"/>
<reference evidence="5" key="1">
    <citation type="journal article" date="2021" name="Open Biol.">
        <title>Shared evolutionary footprints suggest mitochondrial oxidative damage underlies multiple complex I losses in fungi.</title>
        <authorList>
            <person name="Schikora-Tamarit M.A."/>
            <person name="Marcet-Houben M."/>
            <person name="Nosek J."/>
            <person name="Gabaldon T."/>
        </authorList>
    </citation>
    <scope>NUCLEOTIDE SEQUENCE</scope>
    <source>
        <strain evidence="5">CBS2887</strain>
    </source>
</reference>